<sequence>MDKLYQLALWFGLSAYYLLVAAVSLRVALKRRVVGVSLAWLLVIFIVPIGGVLFYLLFGERYLGRRRKRRAQVLYQTLRESLAETTRLDPQYQDNLGAYAHPIHTLCFKQLGIPSTLGNQLELLSTPTDIFTRMCQDIEHAQSTIQLEFYIWYEGGKADHVANLLIAAAKRGVEVHLILDAAGSRDFLNGRWPIRMRYAGIHVVDALSVNPFKMFLRRLDLRQHRKILVIDNQIGYTGSMNMIDPAHFKQNEGVGQWIDVMIRINGAAATTLAAIHAWDWQVEGGDSIIKRLPENSFQPNDNRYAVQVIPSGTALPSNVIQKVLLLGIYHARANITLCAPYFVPSEHLLEALITAAARGVNVELILPDKNDSMMVSWASRSFFGELLAAGVTIYRFQGGLLHTKAVMFDNEHCLVGTVNLDMRSLQLNSEVTLAFDDPKLCNDIRLLFDQYRNHSYAHDYSIWQQRPLVSKLVEQFFYMFAPLL</sequence>
<dbReference type="InterPro" id="IPR025202">
    <property type="entry name" value="PLD-like_dom"/>
</dbReference>
<dbReference type="GO" id="GO:0032049">
    <property type="term" value="P:cardiolipin biosynthetic process"/>
    <property type="evidence" value="ECO:0007669"/>
    <property type="project" value="UniProtKB-UniRule"/>
</dbReference>
<dbReference type="HAMAP" id="MF_00190">
    <property type="entry name" value="Cardiolipin_synth_ClsA"/>
    <property type="match status" value="1"/>
</dbReference>
<keyword evidence="7 12" id="KW-1133">Transmembrane helix</keyword>
<keyword evidence="10 12" id="KW-0594">Phospholipid biosynthesis</keyword>
<keyword evidence="3 12" id="KW-0444">Lipid biosynthesis</keyword>
<evidence type="ECO:0000256" key="2">
    <source>
        <dbReference type="ARBA" id="ARBA00022475"/>
    </source>
</evidence>
<dbReference type="InterPro" id="IPR022924">
    <property type="entry name" value="Cardiolipin_synthase"/>
</dbReference>
<organism evidence="14 15">
    <name type="scientific">Ferrimonas lipolytica</name>
    <dbReference type="NCBI Taxonomy" id="2724191"/>
    <lineage>
        <taxon>Bacteria</taxon>
        <taxon>Pseudomonadati</taxon>
        <taxon>Pseudomonadota</taxon>
        <taxon>Gammaproteobacteria</taxon>
        <taxon>Alteromonadales</taxon>
        <taxon>Ferrimonadaceae</taxon>
        <taxon>Ferrimonas</taxon>
    </lineage>
</organism>
<dbReference type="EC" id="2.7.8.-" evidence="12"/>
<proteinExistence type="inferred from homology"/>
<keyword evidence="9 12" id="KW-0472">Membrane</keyword>
<feature type="active site" evidence="12">
    <location>
        <position position="224"/>
    </location>
</feature>
<keyword evidence="4 12" id="KW-0808">Transferase</keyword>
<comment type="catalytic activity">
    <reaction evidence="12">
        <text>2 a 1,2-diacyl-sn-glycero-3-phospho-(1'-sn-glycerol) = a cardiolipin + glycerol</text>
        <dbReference type="Rhea" id="RHEA:31451"/>
        <dbReference type="ChEBI" id="CHEBI:17754"/>
        <dbReference type="ChEBI" id="CHEBI:62237"/>
        <dbReference type="ChEBI" id="CHEBI:64716"/>
    </reaction>
</comment>
<evidence type="ECO:0000256" key="3">
    <source>
        <dbReference type="ARBA" id="ARBA00022516"/>
    </source>
</evidence>
<dbReference type="GO" id="GO:0008808">
    <property type="term" value="F:cardiolipin synthase activity"/>
    <property type="evidence" value="ECO:0007669"/>
    <property type="project" value="UniProtKB-UniRule"/>
</dbReference>
<dbReference type="InterPro" id="IPR030840">
    <property type="entry name" value="CL_synthase_A"/>
</dbReference>
<dbReference type="PANTHER" id="PTHR21248">
    <property type="entry name" value="CARDIOLIPIN SYNTHASE"/>
    <property type="match status" value="1"/>
</dbReference>
<evidence type="ECO:0000256" key="4">
    <source>
        <dbReference type="ARBA" id="ARBA00022679"/>
    </source>
</evidence>
<evidence type="ECO:0000256" key="11">
    <source>
        <dbReference type="ARBA" id="ARBA00023264"/>
    </source>
</evidence>
<dbReference type="Gene3D" id="3.30.870.10">
    <property type="entry name" value="Endonuclease Chain A"/>
    <property type="match status" value="2"/>
</dbReference>
<feature type="active site" evidence="12">
    <location>
        <position position="231"/>
    </location>
</feature>
<keyword evidence="11 12" id="KW-1208">Phospholipid metabolism</keyword>
<evidence type="ECO:0000256" key="9">
    <source>
        <dbReference type="ARBA" id="ARBA00023136"/>
    </source>
</evidence>
<name>A0A6H1UCN2_9GAMM</name>
<dbReference type="Proteomes" id="UP000501602">
    <property type="component" value="Chromosome"/>
</dbReference>
<evidence type="ECO:0000313" key="14">
    <source>
        <dbReference type="EMBL" id="QIZ76113.1"/>
    </source>
</evidence>
<feature type="domain" description="PLD phosphodiesterase" evidence="13">
    <location>
        <begin position="219"/>
        <end position="246"/>
    </location>
</feature>
<dbReference type="Pfam" id="PF13396">
    <property type="entry name" value="PLDc_N"/>
    <property type="match status" value="1"/>
</dbReference>
<feature type="active site" evidence="12">
    <location>
        <position position="404"/>
    </location>
</feature>
<evidence type="ECO:0000256" key="10">
    <source>
        <dbReference type="ARBA" id="ARBA00023209"/>
    </source>
</evidence>
<dbReference type="InterPro" id="IPR027379">
    <property type="entry name" value="CLS_N"/>
</dbReference>
<feature type="domain" description="PLD phosphodiesterase" evidence="13">
    <location>
        <begin position="397"/>
        <end position="424"/>
    </location>
</feature>
<evidence type="ECO:0000256" key="8">
    <source>
        <dbReference type="ARBA" id="ARBA00023098"/>
    </source>
</evidence>
<dbReference type="PANTHER" id="PTHR21248:SF22">
    <property type="entry name" value="PHOSPHOLIPASE D"/>
    <property type="match status" value="1"/>
</dbReference>
<dbReference type="SUPFAM" id="SSF56024">
    <property type="entry name" value="Phospholipase D/nuclease"/>
    <property type="match status" value="2"/>
</dbReference>
<feature type="active site" evidence="12">
    <location>
        <position position="409"/>
    </location>
</feature>
<dbReference type="InterPro" id="IPR001736">
    <property type="entry name" value="PLipase_D/transphosphatidylase"/>
</dbReference>
<dbReference type="NCBIfam" id="TIGR04265">
    <property type="entry name" value="bac_cardiolipin"/>
    <property type="match status" value="1"/>
</dbReference>
<keyword evidence="2 12" id="KW-1003">Cell membrane</keyword>
<evidence type="ECO:0000256" key="5">
    <source>
        <dbReference type="ARBA" id="ARBA00022692"/>
    </source>
</evidence>
<dbReference type="Pfam" id="PF13091">
    <property type="entry name" value="PLDc_2"/>
    <property type="match status" value="2"/>
</dbReference>
<dbReference type="EMBL" id="CP051180">
    <property type="protein sequence ID" value="QIZ76113.1"/>
    <property type="molecule type" value="Genomic_DNA"/>
</dbReference>
<keyword evidence="15" id="KW-1185">Reference proteome</keyword>
<dbReference type="GO" id="GO:0005886">
    <property type="term" value="C:plasma membrane"/>
    <property type="evidence" value="ECO:0007669"/>
    <property type="project" value="UniProtKB-SubCell"/>
</dbReference>
<evidence type="ECO:0000256" key="1">
    <source>
        <dbReference type="ARBA" id="ARBA00004651"/>
    </source>
</evidence>
<evidence type="ECO:0000256" key="7">
    <source>
        <dbReference type="ARBA" id="ARBA00022989"/>
    </source>
</evidence>
<dbReference type="KEGG" id="fes:HER31_03930"/>
<comment type="subcellular location">
    <subcellularLocation>
        <location evidence="1 12">Cell membrane</location>
        <topology evidence="1 12">Multi-pass membrane protein</topology>
    </subcellularLocation>
</comment>
<evidence type="ECO:0000313" key="15">
    <source>
        <dbReference type="Proteomes" id="UP000501602"/>
    </source>
</evidence>
<accession>A0A6H1UCN2</accession>
<comment type="function">
    <text evidence="12">Catalyzes the reversible phosphatidyl group transfer from one phosphatidylglycerol molecule to another to form cardiolipin (CL) (diphosphatidylglycerol) and glycerol.</text>
</comment>
<reference evidence="14 15" key="1">
    <citation type="submission" date="2020-04" db="EMBL/GenBank/DDBJ databases">
        <title>Ferrimonas sp. S7 isolated from sea water.</title>
        <authorList>
            <person name="Bae S.S."/>
            <person name="Baek K."/>
        </authorList>
    </citation>
    <scope>NUCLEOTIDE SEQUENCE [LARGE SCALE GENOMIC DNA]</scope>
    <source>
        <strain evidence="14 15">S7</strain>
    </source>
</reference>
<protein>
    <recommendedName>
        <fullName evidence="12">Cardiolipin synthase A</fullName>
        <shortName evidence="12">CL synthase</shortName>
        <ecNumber evidence="12">2.7.8.-</ecNumber>
    </recommendedName>
</protein>
<keyword evidence="8 12" id="KW-0443">Lipid metabolism</keyword>
<dbReference type="RefSeq" id="WP_168659373.1">
    <property type="nucleotide sequence ID" value="NZ_CP051180.1"/>
</dbReference>
<dbReference type="PROSITE" id="PS50035">
    <property type="entry name" value="PLD"/>
    <property type="match status" value="2"/>
</dbReference>
<feature type="active site" evidence="12">
    <location>
        <position position="226"/>
    </location>
</feature>
<keyword evidence="6" id="KW-0677">Repeat</keyword>
<dbReference type="AlphaFoldDB" id="A0A6H1UCN2"/>
<evidence type="ECO:0000256" key="6">
    <source>
        <dbReference type="ARBA" id="ARBA00022737"/>
    </source>
</evidence>
<feature type="active site" evidence="12">
    <location>
        <position position="402"/>
    </location>
</feature>
<evidence type="ECO:0000259" key="13">
    <source>
        <dbReference type="PROSITE" id="PS50035"/>
    </source>
</evidence>
<dbReference type="SMART" id="SM00155">
    <property type="entry name" value="PLDc"/>
    <property type="match status" value="2"/>
</dbReference>
<gene>
    <name evidence="14" type="primary">cls</name>
    <name evidence="12" type="synonym">clsA</name>
    <name evidence="14" type="ORF">HER31_03930</name>
</gene>
<evidence type="ECO:0000256" key="12">
    <source>
        <dbReference type="HAMAP-Rule" id="MF_00190"/>
    </source>
</evidence>
<keyword evidence="5 12" id="KW-0812">Transmembrane</keyword>
<feature type="transmembrane region" description="Helical" evidence="12">
    <location>
        <begin position="35"/>
        <end position="58"/>
    </location>
</feature>
<feature type="transmembrane region" description="Helical" evidence="12">
    <location>
        <begin position="7"/>
        <end position="29"/>
    </location>
</feature>
<comment type="similarity">
    <text evidence="12">Belongs to the phospholipase D family. Cardiolipin synthase subfamily. ClsA sub-subfamily.</text>
</comment>